<dbReference type="SUPFAM" id="SSF56784">
    <property type="entry name" value="HAD-like"/>
    <property type="match status" value="1"/>
</dbReference>
<dbReference type="NCBIfam" id="TIGR01525">
    <property type="entry name" value="ATPase-IB_hvy"/>
    <property type="match status" value="1"/>
</dbReference>
<dbReference type="PANTHER" id="PTHR43079">
    <property type="entry name" value="PROBABLE CADMIUM/ZINC-TRANSPORTING ATPASE HMA1"/>
    <property type="match status" value="1"/>
</dbReference>
<feature type="transmembrane region" description="Helical" evidence="12">
    <location>
        <begin position="65"/>
        <end position="96"/>
    </location>
</feature>
<dbReference type="EMBL" id="MIEK01000012">
    <property type="protein sequence ID" value="OEH83060.1"/>
    <property type="molecule type" value="Genomic_DNA"/>
</dbReference>
<sequence>MSSEQKAMVSTVLCLVFMIIGFTMEKMGVAYFQIAFVLSIIFGGFKQTKEGLIDTFEDKHMNVDLLMALAAIGACIIGNWFEGAMLTFIFCLSGALEEYTTNKSKKEISNLMNMQPESALLIGEDGKTTEVGVAELQINDLVLVPKGASIPIDGELIKGFSTIDEAAISGESVPVEKTEGADLFGGTINLGDAITLKVTKTSDDTLFAKIIKLVDEAQNTPSQTASFIENIENKYVKGVLIVVPLMILIPYLFLGWSWNESFYRGMVLLVVASPCALVASATPATLAAISNGARNGVLFKGGIYLENLSSLKAIAFDKTGTLTKGVPVVTDSIFNPGIDVEEAKAVLVTMEGTSTHPLANAIVKRFSGEVSSHFQEIDVKDVTGFGMEAEINGAIWRIGKGSFSGEQEFNEEITQNVQKLQEQGKTVIFLSKGDEVVGYFGLLDVPKPEASGAIAYFKSVGIHTTMITGDHNSTAKAVGDSLQIDEIHADCLPEDKTELIKAQKETYKINAMVGDGINDAPALANAAIGVAMGGGTDIAMDVADMVLMQNDLQKLQMSHMLSIKLKRIVKQNIIFSATVIAILILSNLFQVINLPLGVIGHEGSTILVILNGLRLLKTIKIEEKSEQKEIGFLQESL</sequence>
<dbReference type="OrthoDB" id="9813266at2"/>
<keyword evidence="6 12" id="KW-0067">ATP-binding</keyword>
<name>A0A1E5KYU6_9ENTE</name>
<dbReference type="GO" id="GO:0046872">
    <property type="term" value="F:metal ion binding"/>
    <property type="evidence" value="ECO:0007669"/>
    <property type="project" value="UniProtKB-KW"/>
</dbReference>
<dbReference type="PANTHER" id="PTHR43079:SF1">
    <property type="entry name" value="CADMIUM_ZINC-TRANSPORTING ATPASE HMA1, CHLOROPLASTIC-RELATED"/>
    <property type="match status" value="1"/>
</dbReference>
<keyword evidence="5 12" id="KW-0547">Nucleotide-binding</keyword>
<dbReference type="AlphaFoldDB" id="A0A1E5KYU6"/>
<keyword evidence="4 12" id="KW-0479">Metal-binding</keyword>
<dbReference type="InterPro" id="IPR008250">
    <property type="entry name" value="ATPase_P-typ_transduc_dom_A_sf"/>
</dbReference>
<dbReference type="Gene3D" id="3.40.1110.10">
    <property type="entry name" value="Calcium-transporting ATPase, cytoplasmic domain N"/>
    <property type="match status" value="1"/>
</dbReference>
<evidence type="ECO:0000256" key="3">
    <source>
        <dbReference type="ARBA" id="ARBA00022692"/>
    </source>
</evidence>
<organism evidence="14 15">
    <name type="scientific">Enterococcus rivorum</name>
    <dbReference type="NCBI Taxonomy" id="762845"/>
    <lineage>
        <taxon>Bacteria</taxon>
        <taxon>Bacillati</taxon>
        <taxon>Bacillota</taxon>
        <taxon>Bacilli</taxon>
        <taxon>Lactobacillales</taxon>
        <taxon>Enterococcaceae</taxon>
        <taxon>Enterococcus</taxon>
    </lineage>
</organism>
<dbReference type="NCBIfam" id="TIGR01494">
    <property type="entry name" value="ATPase_P-type"/>
    <property type="match status" value="1"/>
</dbReference>
<evidence type="ECO:0000256" key="10">
    <source>
        <dbReference type="ARBA" id="ARBA00023065"/>
    </source>
</evidence>
<evidence type="ECO:0000256" key="1">
    <source>
        <dbReference type="ARBA" id="ARBA00004651"/>
    </source>
</evidence>
<dbReference type="NCBIfam" id="TIGR01512">
    <property type="entry name" value="ATPase-IB2_Cd"/>
    <property type="match status" value="1"/>
</dbReference>
<dbReference type="GO" id="GO:0016887">
    <property type="term" value="F:ATP hydrolysis activity"/>
    <property type="evidence" value="ECO:0007669"/>
    <property type="project" value="InterPro"/>
</dbReference>
<dbReference type="InterPro" id="IPR027256">
    <property type="entry name" value="P-typ_ATPase_IB"/>
</dbReference>
<keyword evidence="11 12" id="KW-0472">Membrane</keyword>
<gene>
    <name evidence="14" type="ORF">BCR26_01965</name>
</gene>
<dbReference type="Proteomes" id="UP000095256">
    <property type="component" value="Unassembled WGS sequence"/>
</dbReference>
<keyword evidence="10" id="KW-0813">Transport</keyword>
<evidence type="ECO:0000313" key="15">
    <source>
        <dbReference type="Proteomes" id="UP000095256"/>
    </source>
</evidence>
<evidence type="ECO:0000256" key="7">
    <source>
        <dbReference type="ARBA" id="ARBA00022842"/>
    </source>
</evidence>
<comment type="subcellular location">
    <subcellularLocation>
        <location evidence="1">Cell membrane</location>
        <topology evidence="1">Multi-pass membrane protein</topology>
    </subcellularLocation>
</comment>
<dbReference type="InterPro" id="IPR023214">
    <property type="entry name" value="HAD_sf"/>
</dbReference>
<dbReference type="GO" id="GO:0005524">
    <property type="term" value="F:ATP binding"/>
    <property type="evidence" value="ECO:0007669"/>
    <property type="project" value="UniProtKB-UniRule"/>
</dbReference>
<comment type="similarity">
    <text evidence="2 12">Belongs to the cation transport ATPase (P-type) (TC 3.A.3) family. Type IB subfamily.</text>
</comment>
<dbReference type="PROSITE" id="PS00154">
    <property type="entry name" value="ATPASE_E1_E2"/>
    <property type="match status" value="1"/>
</dbReference>
<evidence type="ECO:0000256" key="9">
    <source>
        <dbReference type="ARBA" id="ARBA00022989"/>
    </source>
</evidence>
<dbReference type="SFLD" id="SFLDS00003">
    <property type="entry name" value="Haloacid_Dehalogenase"/>
    <property type="match status" value="1"/>
</dbReference>
<evidence type="ECO:0000256" key="8">
    <source>
        <dbReference type="ARBA" id="ARBA00022967"/>
    </source>
</evidence>
<dbReference type="Gene3D" id="2.70.150.10">
    <property type="entry name" value="Calcium-transporting ATPase, cytoplasmic transduction domain A"/>
    <property type="match status" value="1"/>
</dbReference>
<dbReference type="RefSeq" id="WP_069698015.1">
    <property type="nucleotide sequence ID" value="NZ_JAGGMA010000002.1"/>
</dbReference>
<keyword evidence="3 12" id="KW-0812">Transmembrane</keyword>
<keyword evidence="7" id="KW-0460">Magnesium</keyword>
<keyword evidence="12" id="KW-1003">Cell membrane</keyword>
<feature type="transmembrane region" description="Helical" evidence="12">
    <location>
        <begin position="29"/>
        <end position="45"/>
    </location>
</feature>
<evidence type="ECO:0000256" key="4">
    <source>
        <dbReference type="ARBA" id="ARBA00022723"/>
    </source>
</evidence>
<feature type="domain" description="P-type ATPase A" evidence="13">
    <location>
        <begin position="113"/>
        <end position="214"/>
    </location>
</feature>
<dbReference type="Gene3D" id="3.40.50.1000">
    <property type="entry name" value="HAD superfamily/HAD-like"/>
    <property type="match status" value="1"/>
</dbReference>
<dbReference type="InterPro" id="IPR023298">
    <property type="entry name" value="ATPase_P-typ_TM_dom_sf"/>
</dbReference>
<feature type="transmembrane region" description="Helical" evidence="12">
    <location>
        <begin position="266"/>
        <end position="289"/>
    </location>
</feature>
<feature type="transmembrane region" description="Helical" evidence="12">
    <location>
        <begin position="235"/>
        <end position="254"/>
    </location>
</feature>
<dbReference type="SUPFAM" id="SSF81653">
    <property type="entry name" value="Calcium ATPase, transduction domain A"/>
    <property type="match status" value="1"/>
</dbReference>
<dbReference type="InterPro" id="IPR044492">
    <property type="entry name" value="P_typ_ATPase_HD_dom"/>
</dbReference>
<evidence type="ECO:0000256" key="11">
    <source>
        <dbReference type="ARBA" id="ARBA00023136"/>
    </source>
</evidence>
<evidence type="ECO:0000256" key="12">
    <source>
        <dbReference type="RuleBase" id="RU362081"/>
    </source>
</evidence>
<dbReference type="InterPro" id="IPR023299">
    <property type="entry name" value="ATPase_P-typ_cyto_dom_N"/>
</dbReference>
<dbReference type="InterPro" id="IPR059000">
    <property type="entry name" value="ATPase_P-type_domA"/>
</dbReference>
<dbReference type="CDD" id="cd07551">
    <property type="entry name" value="P-type_ATPase_HM_ZosA_PfeT-like"/>
    <property type="match status" value="1"/>
</dbReference>
<comment type="caution">
    <text evidence="14">The sequence shown here is derived from an EMBL/GenBank/DDBJ whole genome shotgun (WGS) entry which is preliminary data.</text>
</comment>
<dbReference type="SFLD" id="SFLDF00027">
    <property type="entry name" value="p-type_atpase"/>
    <property type="match status" value="1"/>
</dbReference>
<dbReference type="GO" id="GO:0005886">
    <property type="term" value="C:plasma membrane"/>
    <property type="evidence" value="ECO:0007669"/>
    <property type="project" value="UniProtKB-SubCell"/>
</dbReference>
<dbReference type="InterPro" id="IPR001757">
    <property type="entry name" value="P_typ_ATPase"/>
</dbReference>
<dbReference type="GO" id="GO:0019829">
    <property type="term" value="F:ATPase-coupled monoatomic cation transmembrane transporter activity"/>
    <property type="evidence" value="ECO:0007669"/>
    <property type="project" value="InterPro"/>
</dbReference>
<evidence type="ECO:0000256" key="2">
    <source>
        <dbReference type="ARBA" id="ARBA00006024"/>
    </source>
</evidence>
<keyword evidence="15" id="KW-1185">Reference proteome</keyword>
<accession>A0A1E5KYU6</accession>
<dbReference type="FunFam" id="2.70.150.10:FF:000002">
    <property type="entry name" value="Copper-transporting ATPase 1, putative"/>
    <property type="match status" value="1"/>
</dbReference>
<dbReference type="InterPro" id="IPR018303">
    <property type="entry name" value="ATPase_P-typ_P_site"/>
</dbReference>
<evidence type="ECO:0000256" key="6">
    <source>
        <dbReference type="ARBA" id="ARBA00022840"/>
    </source>
</evidence>
<dbReference type="STRING" id="762845.BCR26_01965"/>
<reference evidence="14 15" key="1">
    <citation type="submission" date="2016-09" db="EMBL/GenBank/DDBJ databases">
        <authorList>
            <person name="Capua I."/>
            <person name="De Benedictis P."/>
            <person name="Joannis T."/>
            <person name="Lombin L.H."/>
            <person name="Cattoli G."/>
        </authorList>
    </citation>
    <scope>NUCLEOTIDE SEQUENCE [LARGE SCALE GENOMIC DNA]</scope>
    <source>
        <strain evidence="14 15">LMG 25899</strain>
    </source>
</reference>
<evidence type="ECO:0000256" key="5">
    <source>
        <dbReference type="ARBA" id="ARBA00022741"/>
    </source>
</evidence>
<dbReference type="InterPro" id="IPR051949">
    <property type="entry name" value="Cation_Transport_ATPase"/>
</dbReference>
<dbReference type="PRINTS" id="PR00119">
    <property type="entry name" value="CATATPASE"/>
</dbReference>
<feature type="transmembrane region" description="Helical" evidence="12">
    <location>
        <begin position="573"/>
        <end position="592"/>
    </location>
</feature>
<keyword evidence="10" id="KW-0406">Ion transport</keyword>
<evidence type="ECO:0000313" key="14">
    <source>
        <dbReference type="EMBL" id="OEH83060.1"/>
    </source>
</evidence>
<dbReference type="InterPro" id="IPR036412">
    <property type="entry name" value="HAD-like_sf"/>
</dbReference>
<protein>
    <submittedName>
        <fullName evidence="14">Cadmium-translocating P-type ATPase</fullName>
    </submittedName>
</protein>
<dbReference type="Pfam" id="PF00122">
    <property type="entry name" value="E1-E2_ATPase"/>
    <property type="match status" value="1"/>
</dbReference>
<dbReference type="Pfam" id="PF00702">
    <property type="entry name" value="Hydrolase"/>
    <property type="match status" value="1"/>
</dbReference>
<dbReference type="SFLD" id="SFLDG00002">
    <property type="entry name" value="C1.7:_P-type_atpase_like"/>
    <property type="match status" value="1"/>
</dbReference>
<keyword evidence="9 12" id="KW-1133">Transmembrane helix</keyword>
<keyword evidence="8" id="KW-1278">Translocase</keyword>
<dbReference type="SUPFAM" id="SSF81665">
    <property type="entry name" value="Calcium ATPase, transmembrane domain M"/>
    <property type="match status" value="1"/>
</dbReference>
<proteinExistence type="inferred from homology"/>
<evidence type="ECO:0000259" key="13">
    <source>
        <dbReference type="Pfam" id="PF00122"/>
    </source>
</evidence>